<comment type="similarity">
    <text evidence="1">Belongs to the LysR transcriptional regulatory family.</text>
</comment>
<organism evidence="9 10">
    <name type="scientific">Rhizobium deserti</name>
    <dbReference type="NCBI Taxonomy" id="2547961"/>
    <lineage>
        <taxon>Bacteria</taxon>
        <taxon>Pseudomonadati</taxon>
        <taxon>Pseudomonadota</taxon>
        <taxon>Alphaproteobacteria</taxon>
        <taxon>Hyphomicrobiales</taxon>
        <taxon>Rhizobiaceae</taxon>
        <taxon>Rhizobium/Agrobacterium group</taxon>
        <taxon>Rhizobium</taxon>
    </lineage>
</organism>
<dbReference type="PANTHER" id="PTHR30537">
    <property type="entry name" value="HTH-TYPE TRANSCRIPTIONAL REGULATOR"/>
    <property type="match status" value="1"/>
</dbReference>
<keyword evidence="2" id="KW-0805">Transcription regulation</keyword>
<dbReference type="PRINTS" id="PR00039">
    <property type="entry name" value="HTHLYSR"/>
</dbReference>
<dbReference type="InterPro" id="IPR005119">
    <property type="entry name" value="LysR_subst-bd"/>
</dbReference>
<evidence type="ECO:0000256" key="5">
    <source>
        <dbReference type="ARBA" id="ARBA00054626"/>
    </source>
</evidence>
<protein>
    <recommendedName>
        <fullName evidence="6">HTH-type transcriptional regulator TtuA</fullName>
    </recommendedName>
    <alternativeName>
        <fullName evidence="7">Tartrate utilization transcriptional regulator</fullName>
    </alternativeName>
</protein>
<accession>A0A4V3AQ29</accession>
<name>A0A4V3AQ29_9HYPH</name>
<evidence type="ECO:0000313" key="9">
    <source>
        <dbReference type="EMBL" id="TDK39630.1"/>
    </source>
</evidence>
<dbReference type="InterPro" id="IPR000847">
    <property type="entry name" value="LysR_HTH_N"/>
</dbReference>
<dbReference type="OrthoDB" id="9786526at2"/>
<dbReference type="Gene3D" id="1.10.10.10">
    <property type="entry name" value="Winged helix-like DNA-binding domain superfamily/Winged helix DNA-binding domain"/>
    <property type="match status" value="1"/>
</dbReference>
<dbReference type="InterPro" id="IPR036388">
    <property type="entry name" value="WH-like_DNA-bd_sf"/>
</dbReference>
<dbReference type="GO" id="GO:0043565">
    <property type="term" value="F:sequence-specific DNA binding"/>
    <property type="evidence" value="ECO:0007669"/>
    <property type="project" value="TreeGrafter"/>
</dbReference>
<dbReference type="SUPFAM" id="SSF46785">
    <property type="entry name" value="Winged helix' DNA-binding domain"/>
    <property type="match status" value="1"/>
</dbReference>
<evidence type="ECO:0000256" key="4">
    <source>
        <dbReference type="ARBA" id="ARBA00023163"/>
    </source>
</evidence>
<reference evidence="9 10" key="1">
    <citation type="submission" date="2019-03" db="EMBL/GenBank/DDBJ databases">
        <title>Rhizobium sp. nov., an bacterium isolated from biocrust in Mu Us Desert.</title>
        <authorList>
            <person name="Lixiong L."/>
        </authorList>
    </citation>
    <scope>NUCLEOTIDE SEQUENCE [LARGE SCALE GENOMIC DNA]</scope>
    <source>
        <strain evidence="9 10">SPY-1</strain>
    </source>
</reference>
<dbReference type="Pfam" id="PF00126">
    <property type="entry name" value="HTH_1"/>
    <property type="match status" value="1"/>
</dbReference>
<keyword evidence="3" id="KW-0238">DNA-binding</keyword>
<evidence type="ECO:0000256" key="1">
    <source>
        <dbReference type="ARBA" id="ARBA00009437"/>
    </source>
</evidence>
<evidence type="ECO:0000256" key="7">
    <source>
        <dbReference type="ARBA" id="ARBA00083243"/>
    </source>
</evidence>
<dbReference type="PANTHER" id="PTHR30537:SF72">
    <property type="entry name" value="LYSR FAMILY TRANSCRIPTIONAL REGULATOR"/>
    <property type="match status" value="1"/>
</dbReference>
<comment type="caution">
    <text evidence="9">The sequence shown here is derived from an EMBL/GenBank/DDBJ whole genome shotgun (WGS) entry which is preliminary data.</text>
</comment>
<feature type="domain" description="HTH lysR-type" evidence="8">
    <location>
        <begin position="1"/>
        <end position="59"/>
    </location>
</feature>
<dbReference type="RefSeq" id="WP_133315075.1">
    <property type="nucleotide sequence ID" value="NZ_SMTL01000001.1"/>
</dbReference>
<proteinExistence type="inferred from homology"/>
<evidence type="ECO:0000256" key="6">
    <source>
        <dbReference type="ARBA" id="ARBA00067332"/>
    </source>
</evidence>
<dbReference type="EMBL" id="SMTL01000001">
    <property type="protein sequence ID" value="TDK39630.1"/>
    <property type="molecule type" value="Genomic_DNA"/>
</dbReference>
<dbReference type="InterPro" id="IPR058163">
    <property type="entry name" value="LysR-type_TF_proteobact-type"/>
</dbReference>
<evidence type="ECO:0000259" key="8">
    <source>
        <dbReference type="PROSITE" id="PS50931"/>
    </source>
</evidence>
<keyword evidence="4" id="KW-0804">Transcription</keyword>
<evidence type="ECO:0000256" key="2">
    <source>
        <dbReference type="ARBA" id="ARBA00023015"/>
    </source>
</evidence>
<dbReference type="Proteomes" id="UP000295238">
    <property type="component" value="Unassembled WGS sequence"/>
</dbReference>
<dbReference type="SUPFAM" id="SSF53850">
    <property type="entry name" value="Periplasmic binding protein-like II"/>
    <property type="match status" value="1"/>
</dbReference>
<dbReference type="FunFam" id="1.10.10.10:FF:000001">
    <property type="entry name" value="LysR family transcriptional regulator"/>
    <property type="match status" value="1"/>
</dbReference>
<dbReference type="GO" id="GO:0006351">
    <property type="term" value="P:DNA-templated transcription"/>
    <property type="evidence" value="ECO:0007669"/>
    <property type="project" value="TreeGrafter"/>
</dbReference>
<dbReference type="InterPro" id="IPR036390">
    <property type="entry name" value="WH_DNA-bd_sf"/>
</dbReference>
<comment type="function">
    <text evidence="5">Transcriptional regulator of the ttuABCDE tartrate utilization operon.</text>
</comment>
<evidence type="ECO:0000256" key="3">
    <source>
        <dbReference type="ARBA" id="ARBA00023125"/>
    </source>
</evidence>
<dbReference type="Pfam" id="PF03466">
    <property type="entry name" value="LysR_substrate"/>
    <property type="match status" value="1"/>
</dbReference>
<dbReference type="PROSITE" id="PS50931">
    <property type="entry name" value="HTH_LYSR"/>
    <property type="match status" value="1"/>
</dbReference>
<dbReference type="Gene3D" id="3.40.190.290">
    <property type="match status" value="1"/>
</dbReference>
<gene>
    <name evidence="9" type="ORF">E2F50_05865</name>
</gene>
<dbReference type="GO" id="GO:0003700">
    <property type="term" value="F:DNA-binding transcription factor activity"/>
    <property type="evidence" value="ECO:0007669"/>
    <property type="project" value="InterPro"/>
</dbReference>
<dbReference type="CDD" id="cd08422">
    <property type="entry name" value="PBP2_CrgA_like"/>
    <property type="match status" value="1"/>
</dbReference>
<keyword evidence="10" id="KW-1185">Reference proteome</keyword>
<evidence type="ECO:0000313" key="10">
    <source>
        <dbReference type="Proteomes" id="UP000295238"/>
    </source>
</evidence>
<sequence length="317" mass="34460">MESLANLEAFIRSAELGSFSAAGRRLALTPAAVSRNVATLERNLGIRLFQRSTRKLTLTEAGERFLSEIRDHVGALQTAITEVSLEGGEPAGVLKVSMSPHFGTNYILPLLPDFMARYPRIRPEWTFENRQVDLIAEGYDAAIGGGLELSSGTVSRVLAPAHIVAVASPAYMRGRALPPDPAGLAALEGIQLRSSNTGRIRQWIMRNAAGDEMPAALTEKIVMNDPAAVARAASLGLGVAMIAMPDGVMYFERGELIRLLPEWYADIGTISIYYASRTLLPAKTRVFVDFITEHFRRNGLAKRFAGSLGASNFRKQS</sequence>
<dbReference type="AlphaFoldDB" id="A0A4V3AQ29"/>